<name>H3CG47_TETNG</name>
<dbReference type="GO" id="GO:0043066">
    <property type="term" value="P:negative regulation of apoptotic process"/>
    <property type="evidence" value="ECO:0007669"/>
    <property type="project" value="Ensembl"/>
</dbReference>
<comment type="similarity">
    <text evidence="1">Belongs to the sorting nexin family.</text>
</comment>
<dbReference type="Ensembl" id="ENSTNIT00000007382.1">
    <property type="protein sequence ID" value="ENSTNIP00000007224.1"/>
    <property type="gene ID" value="ENSTNIG00000004575.1"/>
</dbReference>
<evidence type="ECO:0000256" key="2">
    <source>
        <dbReference type="ARBA" id="ARBA00022448"/>
    </source>
</evidence>
<reference evidence="6" key="1">
    <citation type="journal article" date="2004" name="Nature">
        <title>Genome duplication in the teleost fish Tetraodon nigroviridis reveals the early vertebrate proto-karyotype.</title>
        <authorList>
            <person name="Jaillon O."/>
            <person name="Aury J.-M."/>
            <person name="Brunet F."/>
            <person name="Petit J.-L."/>
            <person name="Stange-Thomann N."/>
            <person name="Mauceli E."/>
            <person name="Bouneau L."/>
            <person name="Fischer C."/>
            <person name="Ozouf-Costaz C."/>
            <person name="Bernot A."/>
            <person name="Nicaud S."/>
            <person name="Jaffe D."/>
            <person name="Fisher S."/>
            <person name="Lutfalla G."/>
            <person name="Dossat C."/>
            <person name="Segurens B."/>
            <person name="Dasilva C."/>
            <person name="Salanoubat M."/>
            <person name="Levy M."/>
            <person name="Boudet N."/>
            <person name="Castellano S."/>
            <person name="Anthouard V."/>
            <person name="Jubin C."/>
            <person name="Castelli V."/>
            <person name="Katinka M."/>
            <person name="Vacherie B."/>
            <person name="Biemont C."/>
            <person name="Skalli Z."/>
            <person name="Cattolico L."/>
            <person name="Poulain J."/>
            <person name="De Berardinis V."/>
            <person name="Cruaud C."/>
            <person name="Duprat S."/>
            <person name="Brottier P."/>
            <person name="Coutanceau J.-P."/>
            <person name="Gouzy J."/>
            <person name="Parra G."/>
            <person name="Lardier G."/>
            <person name="Chapple C."/>
            <person name="McKernan K.J."/>
            <person name="McEwan P."/>
            <person name="Bosak S."/>
            <person name="Kellis M."/>
            <person name="Volff J.-N."/>
            <person name="Guigo R."/>
            <person name="Zody M.C."/>
            <person name="Mesirov J."/>
            <person name="Lindblad-Toh K."/>
            <person name="Birren B."/>
            <person name="Nusbaum C."/>
            <person name="Kahn D."/>
            <person name="Robinson-Rechavi M."/>
            <person name="Laudet V."/>
            <person name="Schachter V."/>
            <person name="Quetier F."/>
            <person name="Saurin W."/>
            <person name="Scarpelli C."/>
            <person name="Wincker P."/>
            <person name="Lander E.S."/>
            <person name="Weissenbach J."/>
            <person name="Roest Crollius H."/>
        </authorList>
    </citation>
    <scope>NUCLEOTIDE SEQUENCE [LARGE SCALE GENOMIC DNA]</scope>
</reference>
<keyword evidence="3" id="KW-0653">Protein transport</keyword>
<evidence type="ECO:0000313" key="5">
    <source>
        <dbReference type="Ensembl" id="ENSTNIP00000007224.1"/>
    </source>
</evidence>
<sequence length="378" mass="43546">QQASAEGASVPTCPSPTVNQYRLDEDEEQLVDADVQDLLISVDEPESHVTTIETFITYRVVTKTTRSDFDCSEYQVHRRYQDFLWLRSRLEESSPTLIVHPLPEKFVVKGLVERFSADFIETRRRALQRFLARVAQHPLLSRSQHLRLFLTAPVGELQPHKKQGAGLLSRMGETVRAVAGSLRGPRSRPEEFTLMHRYLEEFGSKISSVDKISRRISREQREYLEELRRCAPSYSLWAGLEEELAEPLRGVATCVERCCLETEHIQHLTQVLVPVHEYVLGADTAKAVMRRRDVVHADYEVKNEALALQVCGGDSWRRRWAAWRSVLELANSALKEDWCRWQDSRRTDLRSAFLSAADGNIQYYQKCLAVWESFLLSQ</sequence>
<dbReference type="GO" id="GO:0061709">
    <property type="term" value="P:reticulophagy"/>
    <property type="evidence" value="ECO:0007669"/>
    <property type="project" value="TreeGrafter"/>
</dbReference>
<dbReference type="PANTHER" id="PTHR45949">
    <property type="entry name" value="SORTING NEXIN-4"/>
    <property type="match status" value="1"/>
</dbReference>
<dbReference type="PROSITE" id="PS50195">
    <property type="entry name" value="PX"/>
    <property type="match status" value="1"/>
</dbReference>
<dbReference type="HOGENOM" id="CLU_040655_1_0_1"/>
<dbReference type="GO" id="GO:0001889">
    <property type="term" value="P:liver development"/>
    <property type="evidence" value="ECO:0007669"/>
    <property type="project" value="Ensembl"/>
</dbReference>
<dbReference type="GO" id="GO:0005769">
    <property type="term" value="C:early endosome"/>
    <property type="evidence" value="ECO:0007669"/>
    <property type="project" value="TreeGrafter"/>
</dbReference>
<evidence type="ECO:0000259" key="4">
    <source>
        <dbReference type="PROSITE" id="PS50195"/>
    </source>
</evidence>
<proteinExistence type="inferred from homology"/>
<dbReference type="GO" id="GO:0032456">
    <property type="term" value="P:endocytic recycling"/>
    <property type="evidence" value="ECO:0007669"/>
    <property type="project" value="TreeGrafter"/>
</dbReference>
<dbReference type="InterPro" id="IPR036871">
    <property type="entry name" value="PX_dom_sf"/>
</dbReference>
<dbReference type="InterPro" id="IPR001683">
    <property type="entry name" value="PX_dom"/>
</dbReference>
<dbReference type="Proteomes" id="UP000007303">
    <property type="component" value="Unassembled WGS sequence"/>
</dbReference>
<dbReference type="GO" id="GO:0004197">
    <property type="term" value="F:cysteine-type endopeptidase activity"/>
    <property type="evidence" value="ECO:0007669"/>
    <property type="project" value="Ensembl"/>
</dbReference>
<dbReference type="AlphaFoldDB" id="H3CG47"/>
<dbReference type="STRING" id="99883.ENSTNIP00000007224"/>
<dbReference type="CDD" id="cd06860">
    <property type="entry name" value="PX_SNX7_30_like"/>
    <property type="match status" value="1"/>
</dbReference>
<evidence type="ECO:0000256" key="1">
    <source>
        <dbReference type="ARBA" id="ARBA00010883"/>
    </source>
</evidence>
<evidence type="ECO:0000313" key="6">
    <source>
        <dbReference type="Proteomes" id="UP000007303"/>
    </source>
</evidence>
<reference evidence="5" key="2">
    <citation type="submission" date="2025-08" db="UniProtKB">
        <authorList>
            <consortium name="Ensembl"/>
        </authorList>
    </citation>
    <scope>IDENTIFICATION</scope>
</reference>
<dbReference type="FunCoup" id="H3CG47">
    <property type="interactions" value="216"/>
</dbReference>
<dbReference type="Gene3D" id="3.30.1520.10">
    <property type="entry name" value="Phox-like domain"/>
    <property type="match status" value="1"/>
</dbReference>
<dbReference type="GeneTree" id="ENSGT00940000155315"/>
<dbReference type="OMA" id="LHYYEEC"/>
<dbReference type="PANTHER" id="PTHR45949:SF3">
    <property type="entry name" value="SORTING NEXIN-7"/>
    <property type="match status" value="1"/>
</dbReference>
<dbReference type="Gene3D" id="1.20.1270.60">
    <property type="entry name" value="Arfaptin homology (AH) domain/BAR domain"/>
    <property type="match status" value="2"/>
</dbReference>
<feature type="domain" description="PX" evidence="4">
    <location>
        <begin position="36"/>
        <end position="157"/>
    </location>
</feature>
<reference evidence="5" key="3">
    <citation type="submission" date="2025-09" db="UniProtKB">
        <authorList>
            <consortium name="Ensembl"/>
        </authorList>
    </citation>
    <scope>IDENTIFICATION</scope>
</reference>
<keyword evidence="6" id="KW-1185">Reference proteome</keyword>
<accession>H3CG47</accession>
<dbReference type="InterPro" id="IPR027267">
    <property type="entry name" value="AH/BAR_dom_sf"/>
</dbReference>
<dbReference type="Pfam" id="PF00787">
    <property type="entry name" value="PX"/>
    <property type="match status" value="1"/>
</dbReference>
<dbReference type="InParanoid" id="H3CG47"/>
<dbReference type="SMART" id="SM00312">
    <property type="entry name" value="PX"/>
    <property type="match status" value="1"/>
</dbReference>
<dbReference type="GO" id="GO:0000407">
    <property type="term" value="C:phagophore assembly site"/>
    <property type="evidence" value="ECO:0007669"/>
    <property type="project" value="TreeGrafter"/>
</dbReference>
<evidence type="ECO:0000256" key="3">
    <source>
        <dbReference type="ARBA" id="ARBA00022927"/>
    </source>
</evidence>
<protein>
    <submittedName>
        <fullName evidence="5">Sorting nexin 7</fullName>
    </submittedName>
</protein>
<organism evidence="5 6">
    <name type="scientific">Tetraodon nigroviridis</name>
    <name type="common">Spotted green pufferfish</name>
    <name type="synonym">Chelonodon nigroviridis</name>
    <dbReference type="NCBI Taxonomy" id="99883"/>
    <lineage>
        <taxon>Eukaryota</taxon>
        <taxon>Metazoa</taxon>
        <taxon>Chordata</taxon>
        <taxon>Craniata</taxon>
        <taxon>Vertebrata</taxon>
        <taxon>Euteleostomi</taxon>
        <taxon>Actinopterygii</taxon>
        <taxon>Neopterygii</taxon>
        <taxon>Teleostei</taxon>
        <taxon>Neoteleostei</taxon>
        <taxon>Acanthomorphata</taxon>
        <taxon>Eupercaria</taxon>
        <taxon>Tetraodontiformes</taxon>
        <taxon>Tetradontoidea</taxon>
        <taxon>Tetraodontidae</taxon>
        <taxon>Tetraodon</taxon>
    </lineage>
</organism>
<dbReference type="SUPFAM" id="SSF64268">
    <property type="entry name" value="PX domain"/>
    <property type="match status" value="1"/>
</dbReference>
<dbReference type="GO" id="GO:0034727">
    <property type="term" value="P:piecemeal microautophagy of the nucleus"/>
    <property type="evidence" value="ECO:0007669"/>
    <property type="project" value="TreeGrafter"/>
</dbReference>
<keyword evidence="2" id="KW-0813">Transport</keyword>
<dbReference type="GO" id="GO:0035091">
    <property type="term" value="F:phosphatidylinositol binding"/>
    <property type="evidence" value="ECO:0007669"/>
    <property type="project" value="InterPro"/>
</dbReference>
<dbReference type="GO" id="GO:0015031">
    <property type="term" value="P:protein transport"/>
    <property type="evidence" value="ECO:0007669"/>
    <property type="project" value="UniProtKB-KW"/>
</dbReference>
<dbReference type="GO" id="GO:0000422">
    <property type="term" value="P:autophagy of mitochondrion"/>
    <property type="evidence" value="ECO:0007669"/>
    <property type="project" value="TreeGrafter"/>
</dbReference>